<keyword evidence="5" id="KW-0346">Stress response</keyword>
<dbReference type="Gene3D" id="3.30.565.10">
    <property type="entry name" value="Histidine kinase-like ATPase, C-terminal domain"/>
    <property type="match status" value="1"/>
</dbReference>
<dbReference type="NCBIfam" id="NF003555">
    <property type="entry name" value="PRK05218.1"/>
    <property type="match status" value="1"/>
</dbReference>
<evidence type="ECO:0000313" key="9">
    <source>
        <dbReference type="Proteomes" id="UP000602381"/>
    </source>
</evidence>
<feature type="region of interest" description="A; substrate-binding" evidence="5">
    <location>
        <begin position="1"/>
        <end position="339"/>
    </location>
</feature>
<sequence length="639" mass="70811">MTQAGTATQERRGFEAEVSRLLHLMVHSVYSDREIFLRELVSNASDACDKLRYEAITAPDLLSNGTELAIAITADPKAGTLTIADTGIGMDREDLIANLGTIARSGTAAFLDRLSGDKSKDLSLIGQFGVGFYSSFMVADKVRVISRKAGTDQAYQWESDGEGSYIIDEAEKAGHGTEIILHLKDDAKDFLERPWLERTLRKYSDHIAVPISLKVCGTEKEGETDKAETVNSGSALWTRPKSELSDDDYTEFYRHVAHSPEEPALVIHTKAEGVISYSALLFVPGQRPLDLFDPSRKPRVKLYVKRVFITDDTEELLPGYLRFLKGVVDSEDLALNISREMLQNNPVVARIRKAVTNKVLSEIEKRANKDKDAYEKIWEAFGPVLKEGLYEDAGRRDTLLKLSRFKSTHGDAWVSLADYIGRMKDNQKAIYYVTGTDAEAVKRSPQLEGFRARDVEVLLLSDPVDDFWLSAISEFDGKPFKSVTRGGSDLKDLSNGENNTSDEAKSAEDDTEDMVALSALLKGILGDQVADVRASDRLTETAACLVADDNGLDMHLERILRQHNQMGGEAPKVLEINPKHPLIKAMDSRKEGDNPMDSLRDPAFLLLDQARILEGETPTDPAAFAKRLARLMEKGLPAV</sequence>
<comment type="subunit">
    <text evidence="5">Homodimer.</text>
</comment>
<comment type="caution">
    <text evidence="5">Lacks conserved residue(s) required for the propagation of feature annotation.</text>
</comment>
<name>A0ABQ2LEZ8_9PROT</name>
<feature type="region of interest" description="Disordered" evidence="6">
    <location>
        <begin position="486"/>
        <end position="511"/>
    </location>
</feature>
<dbReference type="Gene3D" id="3.40.50.11260">
    <property type="match status" value="1"/>
</dbReference>
<evidence type="ECO:0000256" key="3">
    <source>
        <dbReference type="ARBA" id="ARBA00022840"/>
    </source>
</evidence>
<keyword evidence="4 5" id="KW-0143">Chaperone</keyword>
<dbReference type="Proteomes" id="UP000602381">
    <property type="component" value="Unassembled WGS sequence"/>
</dbReference>
<evidence type="ECO:0000256" key="2">
    <source>
        <dbReference type="ARBA" id="ARBA00022741"/>
    </source>
</evidence>
<evidence type="ECO:0000256" key="1">
    <source>
        <dbReference type="ARBA" id="ARBA00008239"/>
    </source>
</evidence>
<dbReference type="Gene3D" id="3.30.230.80">
    <property type="match status" value="1"/>
</dbReference>
<gene>
    <name evidence="5 8" type="primary">htpG</name>
    <name evidence="8" type="ORF">GCM10007972_14730</name>
</gene>
<keyword evidence="2 5" id="KW-0547">Nucleotide-binding</keyword>
<comment type="function">
    <text evidence="5">Molecular chaperone. Has ATPase activity.</text>
</comment>
<dbReference type="RefSeq" id="WP_188873718.1">
    <property type="nucleotide sequence ID" value="NZ_BMOV01000004.1"/>
</dbReference>
<dbReference type="InterPro" id="IPR019805">
    <property type="entry name" value="Heat_shock_protein_90_CS"/>
</dbReference>
<dbReference type="SUPFAM" id="SSF55874">
    <property type="entry name" value="ATPase domain of HSP90 chaperone/DNA topoisomerase II/histidine kinase"/>
    <property type="match status" value="1"/>
</dbReference>
<comment type="subcellular location">
    <subcellularLocation>
        <location evidence="5">Cytoplasm</location>
    </subcellularLocation>
</comment>
<feature type="domain" description="Histidine kinase/HSP90-like ATPase" evidence="7">
    <location>
        <begin position="32"/>
        <end position="187"/>
    </location>
</feature>
<accession>A0ABQ2LEZ8</accession>
<dbReference type="EMBL" id="BMOV01000004">
    <property type="protein sequence ID" value="GGO11156.1"/>
    <property type="molecule type" value="Genomic_DNA"/>
</dbReference>
<dbReference type="InterPro" id="IPR001404">
    <property type="entry name" value="Hsp90_fam"/>
</dbReference>
<dbReference type="PROSITE" id="PS00298">
    <property type="entry name" value="HSP90"/>
    <property type="match status" value="1"/>
</dbReference>
<dbReference type="Pfam" id="PF00183">
    <property type="entry name" value="HSP90"/>
    <property type="match status" value="1"/>
</dbReference>
<dbReference type="SUPFAM" id="SSF110942">
    <property type="entry name" value="HSP90 C-terminal domain"/>
    <property type="match status" value="1"/>
</dbReference>
<evidence type="ECO:0000256" key="4">
    <source>
        <dbReference type="ARBA" id="ARBA00023186"/>
    </source>
</evidence>
<dbReference type="PRINTS" id="PR00775">
    <property type="entry name" value="HEATSHOCK90"/>
</dbReference>
<evidence type="ECO:0000256" key="5">
    <source>
        <dbReference type="HAMAP-Rule" id="MF_00505"/>
    </source>
</evidence>
<dbReference type="Gene3D" id="1.20.120.790">
    <property type="entry name" value="Heat shock protein 90, C-terminal domain"/>
    <property type="match status" value="1"/>
</dbReference>
<dbReference type="PANTHER" id="PTHR11528">
    <property type="entry name" value="HEAT SHOCK PROTEIN 90 FAMILY MEMBER"/>
    <property type="match status" value="1"/>
</dbReference>
<keyword evidence="9" id="KW-1185">Reference proteome</keyword>
<keyword evidence="5" id="KW-0963">Cytoplasm</keyword>
<comment type="caution">
    <text evidence="8">The sequence shown here is derived from an EMBL/GenBank/DDBJ whole genome shotgun (WGS) entry which is preliminary data.</text>
</comment>
<dbReference type="Pfam" id="PF13589">
    <property type="entry name" value="HATPase_c_3"/>
    <property type="match status" value="1"/>
</dbReference>
<comment type="similarity">
    <text evidence="1 5">Belongs to the heat shock protein 90 family.</text>
</comment>
<evidence type="ECO:0000259" key="7">
    <source>
        <dbReference type="SMART" id="SM00387"/>
    </source>
</evidence>
<dbReference type="HAMAP" id="MF_00505">
    <property type="entry name" value="HSP90"/>
    <property type="match status" value="1"/>
</dbReference>
<dbReference type="InterPro" id="IPR020568">
    <property type="entry name" value="Ribosomal_Su5_D2-typ_SF"/>
</dbReference>
<feature type="region of interest" description="C" evidence="5">
    <location>
        <begin position="559"/>
        <end position="639"/>
    </location>
</feature>
<evidence type="ECO:0000256" key="6">
    <source>
        <dbReference type="SAM" id="MobiDB-lite"/>
    </source>
</evidence>
<dbReference type="InterPro" id="IPR036890">
    <property type="entry name" value="HATPase_C_sf"/>
</dbReference>
<dbReference type="SMART" id="SM00387">
    <property type="entry name" value="HATPase_c"/>
    <property type="match status" value="1"/>
</dbReference>
<protein>
    <recommendedName>
        <fullName evidence="5">Chaperone protein HtpG</fullName>
    </recommendedName>
    <alternativeName>
        <fullName evidence="5">Heat shock protein HtpG</fullName>
    </alternativeName>
    <alternativeName>
        <fullName evidence="5">High temperature protein G</fullName>
    </alternativeName>
</protein>
<keyword evidence="3 5" id="KW-0067">ATP-binding</keyword>
<dbReference type="PIRSF" id="PIRSF002583">
    <property type="entry name" value="Hsp90"/>
    <property type="match status" value="1"/>
</dbReference>
<reference evidence="9" key="1">
    <citation type="journal article" date="2019" name="Int. J. Syst. Evol. Microbiol.">
        <title>The Global Catalogue of Microorganisms (GCM) 10K type strain sequencing project: providing services to taxonomists for standard genome sequencing and annotation.</title>
        <authorList>
            <consortium name="The Broad Institute Genomics Platform"/>
            <consortium name="The Broad Institute Genome Sequencing Center for Infectious Disease"/>
            <person name="Wu L."/>
            <person name="Ma J."/>
        </authorList>
    </citation>
    <scope>NUCLEOTIDE SEQUENCE [LARGE SCALE GENOMIC DNA]</scope>
    <source>
        <strain evidence="9">JCM 17843</strain>
    </source>
</reference>
<dbReference type="InterPro" id="IPR020575">
    <property type="entry name" value="Hsp90_N"/>
</dbReference>
<evidence type="ECO:0000313" key="8">
    <source>
        <dbReference type="EMBL" id="GGO11156.1"/>
    </source>
</evidence>
<dbReference type="InterPro" id="IPR037196">
    <property type="entry name" value="HSP90_C"/>
</dbReference>
<dbReference type="CDD" id="cd16927">
    <property type="entry name" value="HATPase_Hsp90-like"/>
    <property type="match status" value="1"/>
</dbReference>
<organism evidence="8 9">
    <name type="scientific">Iodidimonas muriae</name>
    <dbReference type="NCBI Taxonomy" id="261467"/>
    <lineage>
        <taxon>Bacteria</taxon>
        <taxon>Pseudomonadati</taxon>
        <taxon>Pseudomonadota</taxon>
        <taxon>Alphaproteobacteria</taxon>
        <taxon>Iodidimonadales</taxon>
        <taxon>Iodidimonadaceae</taxon>
        <taxon>Iodidimonas</taxon>
    </lineage>
</organism>
<dbReference type="SUPFAM" id="SSF54211">
    <property type="entry name" value="Ribosomal protein S5 domain 2-like"/>
    <property type="match status" value="1"/>
</dbReference>
<dbReference type="InterPro" id="IPR003594">
    <property type="entry name" value="HATPase_dom"/>
</dbReference>
<proteinExistence type="inferred from homology"/>